<dbReference type="AlphaFoldDB" id="A0A8S1EQJ1"/>
<dbReference type="Proteomes" id="UP000494206">
    <property type="component" value="Unassembled WGS sequence"/>
</dbReference>
<feature type="domain" description="PI4-kinase N-terminal" evidence="2">
    <location>
        <begin position="449"/>
        <end position="631"/>
    </location>
</feature>
<evidence type="ECO:0000259" key="2">
    <source>
        <dbReference type="Pfam" id="PF19274"/>
    </source>
</evidence>
<sequence>MRDIEDFVFTNKQCTAICMAKSEKTTVASIRKFLGIAESESDLESQSLSHNVRVSLIAIGNYLLHSHGNLADELIPSLLQYLAALPHMKWIDDGLINKTDKVPVQEQFSFCFNTVLSDLAARLPTFREKILIAQADALACAVSSVIELVENSEERENKKTYIVKLVCYILGLIRTIGRFSTDYERPLISIIFPLPIDNCDGKLKSTKSMQKISTDEFLNSPSDVDDAEFDETRLIKVYNKHGTSFLVRQFSGGLKLKMTSHDLEKLFDTVQRLMDDEFLISLDRISTDVFRAGSVKRYPYKTISETIRLCCLCFLRDILAPYEVWINSDLKGVDFPASETFAREVNAFATDALQKLDTARASNSSEATIHINDDENCISKSRLNIHAATVALQLIAWAAVDDIDSDLICSTISPRLFTNLPQKSIISQIPIFTNSLSSLAKIAEKFPAVATATVIPILSRFLLEPAPMLTKLTSEANMGKSTMDIKNSDVGSSRKQALDSLKNSAIHAMCRSLKSALKVESKCVEACLASLSSKLFVCSNATNFVVSLVSENAIQTLGGIGVGLVDTQGVDVPDMVLQIYLQRFANPPSYLDVAMVRCLAEMWIAGAVSIHDGVSKLFTQICIESSNRVYSQDNSDSNDHRYTYGI</sequence>
<comment type="caution">
    <text evidence="3">The sequence shown here is derived from an EMBL/GenBank/DDBJ whole genome shotgun (WGS) entry which is preliminary data.</text>
</comment>
<evidence type="ECO:0000256" key="1">
    <source>
        <dbReference type="ARBA" id="ARBA00006209"/>
    </source>
</evidence>
<protein>
    <recommendedName>
        <fullName evidence="2">PI4-kinase N-terminal domain-containing protein</fullName>
    </recommendedName>
</protein>
<accession>A0A8S1EQJ1</accession>
<evidence type="ECO:0000313" key="3">
    <source>
        <dbReference type="EMBL" id="CAB3403698.1"/>
    </source>
</evidence>
<organism evidence="3 4">
    <name type="scientific">Caenorhabditis bovis</name>
    <dbReference type="NCBI Taxonomy" id="2654633"/>
    <lineage>
        <taxon>Eukaryota</taxon>
        <taxon>Metazoa</taxon>
        <taxon>Ecdysozoa</taxon>
        <taxon>Nematoda</taxon>
        <taxon>Chromadorea</taxon>
        <taxon>Rhabditida</taxon>
        <taxon>Rhabditina</taxon>
        <taxon>Rhabditomorpha</taxon>
        <taxon>Rhabditoidea</taxon>
        <taxon>Rhabditidae</taxon>
        <taxon>Peloderinae</taxon>
        <taxon>Caenorhabditis</taxon>
    </lineage>
</organism>
<keyword evidence="4" id="KW-1185">Reference proteome</keyword>
<dbReference type="Pfam" id="PF19274">
    <property type="entry name" value="PI4K_N"/>
    <property type="match status" value="1"/>
</dbReference>
<gene>
    <name evidence="3" type="ORF">CBOVIS_LOCUS6129</name>
</gene>
<dbReference type="OrthoDB" id="5839583at2759"/>
<proteinExistence type="inferred from homology"/>
<dbReference type="InterPro" id="IPR045495">
    <property type="entry name" value="PI4K_N"/>
</dbReference>
<dbReference type="EMBL" id="CADEPM010000003">
    <property type="protein sequence ID" value="CAB3403698.1"/>
    <property type="molecule type" value="Genomic_DNA"/>
</dbReference>
<name>A0A8S1EQJ1_9PELO</name>
<comment type="similarity">
    <text evidence="1">Belongs to the PI3/PI4-kinase family. Type III PI4K subfamily.</text>
</comment>
<reference evidence="3 4" key="1">
    <citation type="submission" date="2020-04" db="EMBL/GenBank/DDBJ databases">
        <authorList>
            <person name="Laetsch R D."/>
            <person name="Stevens L."/>
            <person name="Kumar S."/>
            <person name="Blaxter L. M."/>
        </authorList>
    </citation>
    <scope>NUCLEOTIDE SEQUENCE [LARGE SCALE GENOMIC DNA]</scope>
</reference>
<evidence type="ECO:0000313" key="4">
    <source>
        <dbReference type="Proteomes" id="UP000494206"/>
    </source>
</evidence>